<gene>
    <name evidence="9" type="ORF">GPECTOR_6g854</name>
</gene>
<feature type="compositionally biased region" description="Polar residues" evidence="7">
    <location>
        <begin position="340"/>
        <end position="349"/>
    </location>
</feature>
<keyword evidence="5 6" id="KW-0067">ATP-binding</keyword>
<feature type="compositionally biased region" description="Low complexity" evidence="7">
    <location>
        <begin position="350"/>
        <end position="374"/>
    </location>
</feature>
<feature type="domain" description="Protein kinase" evidence="8">
    <location>
        <begin position="1"/>
        <end position="219"/>
    </location>
</feature>
<reference evidence="10" key="1">
    <citation type="journal article" date="2016" name="Nat. Commun.">
        <title>The Gonium pectorale genome demonstrates co-option of cell cycle regulation during the evolution of multicellularity.</title>
        <authorList>
            <person name="Hanschen E.R."/>
            <person name="Marriage T.N."/>
            <person name="Ferris P.J."/>
            <person name="Hamaji T."/>
            <person name="Toyoda A."/>
            <person name="Fujiyama A."/>
            <person name="Neme R."/>
            <person name="Noguchi H."/>
            <person name="Minakuchi Y."/>
            <person name="Suzuki M."/>
            <person name="Kawai-Toyooka H."/>
            <person name="Smith D.R."/>
            <person name="Sparks H."/>
            <person name="Anderson J."/>
            <person name="Bakaric R."/>
            <person name="Luria V."/>
            <person name="Karger A."/>
            <person name="Kirschner M.W."/>
            <person name="Durand P.M."/>
            <person name="Michod R.E."/>
            <person name="Nozaki H."/>
            <person name="Olson B.J."/>
        </authorList>
    </citation>
    <scope>NUCLEOTIDE SEQUENCE [LARGE SCALE GENOMIC DNA]</scope>
    <source>
        <strain evidence="10">NIES-2863</strain>
    </source>
</reference>
<evidence type="ECO:0000256" key="2">
    <source>
        <dbReference type="ARBA" id="ARBA00022679"/>
    </source>
</evidence>
<dbReference type="Pfam" id="PF00069">
    <property type="entry name" value="Pkinase"/>
    <property type="match status" value="1"/>
</dbReference>
<dbReference type="STRING" id="33097.A0A150GVM9"/>
<feature type="compositionally biased region" description="Gly residues" evidence="7">
    <location>
        <begin position="734"/>
        <end position="781"/>
    </location>
</feature>
<name>A0A150GVM9_GONPE</name>
<dbReference type="Gene3D" id="1.10.510.10">
    <property type="entry name" value="Transferase(Phosphotransferase) domain 1"/>
    <property type="match status" value="1"/>
</dbReference>
<keyword evidence="1" id="KW-0723">Serine/threonine-protein kinase</keyword>
<dbReference type="InterPro" id="IPR011009">
    <property type="entry name" value="Kinase-like_dom_sf"/>
</dbReference>
<comment type="caution">
    <text evidence="9">The sequence shown here is derived from an EMBL/GenBank/DDBJ whole genome shotgun (WGS) entry which is preliminary data.</text>
</comment>
<keyword evidence="4" id="KW-0418">Kinase</keyword>
<evidence type="ECO:0000313" key="10">
    <source>
        <dbReference type="Proteomes" id="UP000075714"/>
    </source>
</evidence>
<organism evidence="9 10">
    <name type="scientific">Gonium pectorale</name>
    <name type="common">Green alga</name>
    <dbReference type="NCBI Taxonomy" id="33097"/>
    <lineage>
        <taxon>Eukaryota</taxon>
        <taxon>Viridiplantae</taxon>
        <taxon>Chlorophyta</taxon>
        <taxon>core chlorophytes</taxon>
        <taxon>Chlorophyceae</taxon>
        <taxon>CS clade</taxon>
        <taxon>Chlamydomonadales</taxon>
        <taxon>Volvocaceae</taxon>
        <taxon>Gonium</taxon>
    </lineage>
</organism>
<dbReference type="PROSITE" id="PS50011">
    <property type="entry name" value="PROTEIN_KINASE_DOM"/>
    <property type="match status" value="1"/>
</dbReference>
<evidence type="ECO:0000256" key="3">
    <source>
        <dbReference type="ARBA" id="ARBA00022741"/>
    </source>
</evidence>
<dbReference type="InterPro" id="IPR030616">
    <property type="entry name" value="Aur-like"/>
</dbReference>
<accession>A0A150GVM9</accession>
<dbReference type="PANTHER" id="PTHR24350">
    <property type="entry name" value="SERINE/THREONINE-PROTEIN KINASE IAL-RELATED"/>
    <property type="match status" value="1"/>
</dbReference>
<protein>
    <recommendedName>
        <fullName evidence="8">Protein kinase domain-containing protein</fullName>
    </recommendedName>
</protein>
<sequence>MTEVPLPFHLAPNMLQVFLEKAGGCVVEALARFLFQQLVIALDFCHRRGKVNRNIRPSGLLLQLGASALPLLKLSDFSVSKDTLRHSQPRSQVGTAMYCAPEVLCNFRGAAYDAAAADVWSVGVVLFSMLFGRHPYARPEDAALPAAQQVIAMFKRVTAPAGSVDGDLYIPAVLPTSILPGAQPGVPLSPAAAHLLRGLLARDPRARLTLDGVQQHDWFRTGLPEGAALLNEVVAAEEVEAGEAAVMSPAAAAQLERMVLAASTGPASLSPCVPGRVERPAESAADAGAAQLPTKDSVDPVPQAKRTRGGLSPQEQQQATSPPPQHHPPPPPQALPVARTITTGTSSDMAQTTSAALASSTPPSQPASSRAATTSGGGAGEATALAGVGAEAAEPGHAGEELDPAMWSAFSGDSGKAVDAGSDDEDGLLSELEELVRGVPEDDLMQAASLDFMLSASLLQQAEQQQQKLAGTLHHHHQQQQQQHAPPVHAPGPAVQPVLQPQAPPQRPLSPILVQPQPHQASPQLMHLQEQPAASGTTSGLPVHVHAGAGFAKVGCGLSNDDSAPASADTAGSQPGQGGWHSPQLQVQQPSLVDLHTHANGAAANGVTPTATSAAAQRAGFAQAAHGVLGGSQRFSGAPSLPLFASLRSMASGSHTYNGDYAASLLARLRTDSLPSPQTLAVVDARPFLAAEPGDNSGSLRRESSMMTIPSTYTIDWCTLSARSENLLSPRMLGAGGSNGGGGMRPDGSGGGGPGMNGLGGGAGGSDGGAGAGRGSAGGGPSPLLLQGSVWHRICHEARGALQGTAAEARGLGRAAAQGLGQAASAVASSVQRSQ</sequence>
<dbReference type="InterPro" id="IPR000719">
    <property type="entry name" value="Prot_kinase_dom"/>
</dbReference>
<dbReference type="Proteomes" id="UP000075714">
    <property type="component" value="Unassembled WGS sequence"/>
</dbReference>
<dbReference type="OrthoDB" id="543220at2759"/>
<evidence type="ECO:0000313" key="9">
    <source>
        <dbReference type="EMBL" id="KXZ53936.1"/>
    </source>
</evidence>
<keyword evidence="10" id="KW-1185">Reference proteome</keyword>
<keyword evidence="3 6" id="KW-0547">Nucleotide-binding</keyword>
<feature type="binding site" evidence="6">
    <location>
        <position position="76"/>
    </location>
    <ligand>
        <name>ATP</name>
        <dbReference type="ChEBI" id="CHEBI:30616"/>
    </ligand>
</feature>
<dbReference type="SMART" id="SM00220">
    <property type="entry name" value="S_TKc"/>
    <property type="match status" value="1"/>
</dbReference>
<dbReference type="GO" id="GO:0004674">
    <property type="term" value="F:protein serine/threonine kinase activity"/>
    <property type="evidence" value="ECO:0007669"/>
    <property type="project" value="UniProtKB-KW"/>
</dbReference>
<feature type="region of interest" description="Disordered" evidence="7">
    <location>
        <begin position="265"/>
        <end position="382"/>
    </location>
</feature>
<dbReference type="EMBL" id="LSYV01000007">
    <property type="protein sequence ID" value="KXZ53936.1"/>
    <property type="molecule type" value="Genomic_DNA"/>
</dbReference>
<evidence type="ECO:0000256" key="6">
    <source>
        <dbReference type="PIRSR" id="PIRSR630616-2"/>
    </source>
</evidence>
<dbReference type="SUPFAM" id="SSF56112">
    <property type="entry name" value="Protein kinase-like (PK-like)"/>
    <property type="match status" value="1"/>
</dbReference>
<evidence type="ECO:0000256" key="1">
    <source>
        <dbReference type="ARBA" id="ARBA00022527"/>
    </source>
</evidence>
<keyword evidence="2" id="KW-0808">Transferase</keyword>
<evidence type="ECO:0000259" key="8">
    <source>
        <dbReference type="PROSITE" id="PS50011"/>
    </source>
</evidence>
<evidence type="ECO:0000256" key="7">
    <source>
        <dbReference type="SAM" id="MobiDB-lite"/>
    </source>
</evidence>
<proteinExistence type="predicted"/>
<feature type="compositionally biased region" description="Low complexity" evidence="7">
    <location>
        <begin position="479"/>
        <end position="501"/>
    </location>
</feature>
<dbReference type="GO" id="GO:0005524">
    <property type="term" value="F:ATP binding"/>
    <property type="evidence" value="ECO:0007669"/>
    <property type="project" value="UniProtKB-KW"/>
</dbReference>
<feature type="compositionally biased region" description="Pro residues" evidence="7">
    <location>
        <begin position="321"/>
        <end position="334"/>
    </location>
</feature>
<feature type="region of interest" description="Disordered" evidence="7">
    <location>
        <begin position="562"/>
        <end position="584"/>
    </location>
</feature>
<feature type="region of interest" description="Disordered" evidence="7">
    <location>
        <begin position="731"/>
        <end position="783"/>
    </location>
</feature>
<evidence type="ECO:0000256" key="4">
    <source>
        <dbReference type="ARBA" id="ARBA00022777"/>
    </source>
</evidence>
<evidence type="ECO:0000256" key="5">
    <source>
        <dbReference type="ARBA" id="ARBA00022840"/>
    </source>
</evidence>
<feature type="region of interest" description="Disordered" evidence="7">
    <location>
        <begin position="465"/>
        <end position="521"/>
    </location>
</feature>
<dbReference type="AlphaFoldDB" id="A0A150GVM9"/>